<gene>
    <name evidence="2" type="ORF">HYPSUDRAFT_417278</name>
</gene>
<feature type="compositionally biased region" description="Basic and acidic residues" evidence="1">
    <location>
        <begin position="1"/>
        <end position="27"/>
    </location>
</feature>
<evidence type="ECO:0000313" key="2">
    <source>
        <dbReference type="EMBL" id="KJA14753.1"/>
    </source>
</evidence>
<dbReference type="AlphaFoldDB" id="A0A0D2LVA9"/>
<name>A0A0D2LVA9_HYPSF</name>
<feature type="compositionally biased region" description="Low complexity" evidence="1">
    <location>
        <begin position="63"/>
        <end position="75"/>
    </location>
</feature>
<reference evidence="3" key="1">
    <citation type="submission" date="2014-04" db="EMBL/GenBank/DDBJ databases">
        <title>Evolutionary Origins and Diversification of the Mycorrhizal Mutualists.</title>
        <authorList>
            <consortium name="DOE Joint Genome Institute"/>
            <consortium name="Mycorrhizal Genomics Consortium"/>
            <person name="Kohler A."/>
            <person name="Kuo A."/>
            <person name="Nagy L.G."/>
            <person name="Floudas D."/>
            <person name="Copeland A."/>
            <person name="Barry K.W."/>
            <person name="Cichocki N."/>
            <person name="Veneault-Fourrey C."/>
            <person name="LaButti K."/>
            <person name="Lindquist E.A."/>
            <person name="Lipzen A."/>
            <person name="Lundell T."/>
            <person name="Morin E."/>
            <person name="Murat C."/>
            <person name="Riley R."/>
            <person name="Ohm R."/>
            <person name="Sun H."/>
            <person name="Tunlid A."/>
            <person name="Henrissat B."/>
            <person name="Grigoriev I.V."/>
            <person name="Hibbett D.S."/>
            <person name="Martin F."/>
        </authorList>
    </citation>
    <scope>NUCLEOTIDE SEQUENCE [LARGE SCALE GENOMIC DNA]</scope>
    <source>
        <strain evidence="3">FD-334 SS-4</strain>
    </source>
</reference>
<dbReference type="Proteomes" id="UP000054270">
    <property type="component" value="Unassembled WGS sequence"/>
</dbReference>
<dbReference type="EMBL" id="KN817666">
    <property type="protein sequence ID" value="KJA14753.1"/>
    <property type="molecule type" value="Genomic_DNA"/>
</dbReference>
<feature type="region of interest" description="Disordered" evidence="1">
    <location>
        <begin position="98"/>
        <end position="131"/>
    </location>
</feature>
<feature type="compositionally biased region" description="Basic residues" evidence="1">
    <location>
        <begin position="28"/>
        <end position="42"/>
    </location>
</feature>
<sequence>MDEERQVEFMRKIHRSRDTAWNHERASAQRKRPDKRNTRIRTRKAEPTAYGGANPYPHRRRSPSSSNLPITSSEPWLAPTSLAPNMLELVDVRLARAGNPSPSPGATYAEECSSPRSANAPRLGKAAPSRMPAGIVTGPGPGLRGGAGAVGLSGAAVEAVAVAVDPEVERCESLRRLTAVAGAASPVRLASCSLVTVLGKSAAATRVFFRRTLPSPMPSRLRWNASFMCRSRSSISCSLVNIGPRWGDVDRKYAACGASVVGEATGGDMASGDVTNLFPGSGDDGPSSGDDMYPASPVASYARPLPLRAPPAKSAACNVCWRSRRSFVRPLSGLRSSMSCTKTLISLSSLGMCVLVCGLSLEPNA</sequence>
<protein>
    <submittedName>
        <fullName evidence="2">Uncharacterized protein</fullName>
    </submittedName>
</protein>
<evidence type="ECO:0000313" key="3">
    <source>
        <dbReference type="Proteomes" id="UP000054270"/>
    </source>
</evidence>
<keyword evidence="3" id="KW-1185">Reference proteome</keyword>
<feature type="region of interest" description="Disordered" evidence="1">
    <location>
        <begin position="1"/>
        <end position="76"/>
    </location>
</feature>
<organism evidence="2 3">
    <name type="scientific">Hypholoma sublateritium (strain FD-334 SS-4)</name>
    <dbReference type="NCBI Taxonomy" id="945553"/>
    <lineage>
        <taxon>Eukaryota</taxon>
        <taxon>Fungi</taxon>
        <taxon>Dikarya</taxon>
        <taxon>Basidiomycota</taxon>
        <taxon>Agaricomycotina</taxon>
        <taxon>Agaricomycetes</taxon>
        <taxon>Agaricomycetidae</taxon>
        <taxon>Agaricales</taxon>
        <taxon>Agaricineae</taxon>
        <taxon>Strophariaceae</taxon>
        <taxon>Hypholoma</taxon>
    </lineage>
</organism>
<accession>A0A0D2LVA9</accession>
<evidence type="ECO:0000256" key="1">
    <source>
        <dbReference type="SAM" id="MobiDB-lite"/>
    </source>
</evidence>
<proteinExistence type="predicted"/>